<sequence length="243" mass="27014">MKKQLAIALTIALLSPLAAAVYSPASSSVYAAVKGTNLQMPDGAAYYGEVKNGLPNGKGTMQWGPTKQYWGEWVNGKRSGQGKYINQYVMDGEQHKIVYNGSWQKDKMQGQGTRTNKVTTSEGNVRYNQIQTGTFSQNLWTNGYEVIHAVADPDYSFTYKNGNESLHILGSNGRMTTDWAQGGFFEVTYAKGSLKKYYTQLPVENAAAELRNKAALKYLQSIQSRMIPVLQKFKQLSNQLPLN</sequence>
<gene>
    <name evidence="3" type="ORF">Q5741_02620</name>
</gene>
<evidence type="ECO:0008006" key="5">
    <source>
        <dbReference type="Google" id="ProtNLM"/>
    </source>
</evidence>
<dbReference type="InterPro" id="IPR003409">
    <property type="entry name" value="MORN"/>
</dbReference>
<evidence type="ECO:0000256" key="2">
    <source>
        <dbReference type="SAM" id="SignalP"/>
    </source>
</evidence>
<dbReference type="EMBL" id="JAUQTB010000001">
    <property type="protein sequence ID" value="MDO7905306.1"/>
    <property type="molecule type" value="Genomic_DNA"/>
</dbReference>
<keyword evidence="1" id="KW-0677">Repeat</keyword>
<keyword evidence="2" id="KW-0732">Signal</keyword>
<dbReference type="Gene3D" id="2.20.110.10">
    <property type="entry name" value="Histone H3 K4-specific methyltransferase SET7/9 N-terminal domain"/>
    <property type="match status" value="1"/>
</dbReference>
<keyword evidence="4" id="KW-1185">Reference proteome</keyword>
<dbReference type="PANTHER" id="PTHR43215:SF14">
    <property type="entry name" value="RADIAL SPOKE HEAD 1 HOMOLOG"/>
    <property type="match status" value="1"/>
</dbReference>
<evidence type="ECO:0000313" key="4">
    <source>
        <dbReference type="Proteomes" id="UP001240171"/>
    </source>
</evidence>
<dbReference type="PANTHER" id="PTHR43215">
    <property type="entry name" value="RADIAL SPOKE HEAD 1 HOMOLOG"/>
    <property type="match status" value="1"/>
</dbReference>
<feature type="signal peptide" evidence="2">
    <location>
        <begin position="1"/>
        <end position="20"/>
    </location>
</feature>
<proteinExistence type="predicted"/>
<dbReference type="SUPFAM" id="SSF82185">
    <property type="entry name" value="Histone H3 K4-specific methyltransferase SET7/9 N-terminal domain"/>
    <property type="match status" value="1"/>
</dbReference>
<organism evidence="3 4">
    <name type="scientific">Paenibacillus lacisoli</name>
    <dbReference type="NCBI Taxonomy" id="3064525"/>
    <lineage>
        <taxon>Bacteria</taxon>
        <taxon>Bacillati</taxon>
        <taxon>Bacillota</taxon>
        <taxon>Bacilli</taxon>
        <taxon>Bacillales</taxon>
        <taxon>Paenibacillaceae</taxon>
        <taxon>Paenibacillus</taxon>
    </lineage>
</organism>
<evidence type="ECO:0000256" key="1">
    <source>
        <dbReference type="ARBA" id="ARBA00022737"/>
    </source>
</evidence>
<reference evidence="3 4" key="1">
    <citation type="submission" date="2023-07" db="EMBL/GenBank/DDBJ databases">
        <title>Paenibacillus sp. JX-17 nov. isolated from soil.</title>
        <authorList>
            <person name="Wan Y."/>
            <person name="Liu B."/>
        </authorList>
    </citation>
    <scope>NUCLEOTIDE SEQUENCE [LARGE SCALE GENOMIC DNA]</scope>
    <source>
        <strain evidence="3 4">JX-17</strain>
    </source>
</reference>
<protein>
    <recommendedName>
        <fullName evidence="5">MORN repeat-containing protein</fullName>
    </recommendedName>
</protein>
<dbReference type="RefSeq" id="WP_305022478.1">
    <property type="nucleotide sequence ID" value="NZ_JAUQTB010000001.1"/>
</dbReference>
<feature type="chain" id="PRO_5045645050" description="MORN repeat-containing protein" evidence="2">
    <location>
        <begin position="21"/>
        <end position="243"/>
    </location>
</feature>
<evidence type="ECO:0000313" key="3">
    <source>
        <dbReference type="EMBL" id="MDO7905306.1"/>
    </source>
</evidence>
<accession>A0ABT9CC93</accession>
<name>A0ABT9CC93_9BACL</name>
<dbReference type="Proteomes" id="UP001240171">
    <property type="component" value="Unassembled WGS sequence"/>
</dbReference>
<dbReference type="SMART" id="SM00698">
    <property type="entry name" value="MORN"/>
    <property type="match status" value="3"/>
</dbReference>
<comment type="caution">
    <text evidence="3">The sequence shown here is derived from an EMBL/GenBank/DDBJ whole genome shotgun (WGS) entry which is preliminary data.</text>
</comment>
<dbReference type="Pfam" id="PF02493">
    <property type="entry name" value="MORN"/>
    <property type="match status" value="3"/>
</dbReference>